<keyword evidence="1" id="KW-0812">Transmembrane</keyword>
<protein>
    <recommendedName>
        <fullName evidence="4">G-protein coupled receptors family 1 profile domain-containing protein</fullName>
    </recommendedName>
</protein>
<gene>
    <name evidence="2" type="ORF">HYPSUDRAFT_219935</name>
</gene>
<keyword evidence="3" id="KW-1185">Reference proteome</keyword>
<dbReference type="Proteomes" id="UP000054270">
    <property type="component" value="Unassembled WGS sequence"/>
</dbReference>
<feature type="transmembrane region" description="Helical" evidence="1">
    <location>
        <begin position="59"/>
        <end position="83"/>
    </location>
</feature>
<proteinExistence type="predicted"/>
<feature type="transmembrane region" description="Helical" evidence="1">
    <location>
        <begin position="20"/>
        <end position="47"/>
    </location>
</feature>
<accession>A0A0D2NG16</accession>
<feature type="transmembrane region" description="Helical" evidence="1">
    <location>
        <begin position="142"/>
        <end position="166"/>
    </location>
</feature>
<sequence length="323" mass="36110">MNQSMWRPFESEDTLEMERGWLAGILVACGAYGIVFTLFVLSLVQLLRTTSRPNLKSRLPLLVYVCLIFTSGSLFIGSASRMIQLGFIDERLFPGGPAAFEVSQFSLPVNVIANVTYVFTNWLMDGMVVWRCIVVYRGARHLYGPVVFIPAIAYLGSIALGILWLVQVSSPRSNPWSSPISINVTLPYFWLSLALNVTMTVAICGRLLFYRRQVRQHLKDASVSHYATIAAMCIESALIYTVFALCFLIPFSLDSPVQYIFLQALGEVIAPLLITYRVASGEAWSSSNYKEAHTYNARQTPETPIRFHQSDSTEGITTRYSAA</sequence>
<feature type="transmembrane region" description="Helical" evidence="1">
    <location>
        <begin position="111"/>
        <end position="130"/>
    </location>
</feature>
<keyword evidence="1" id="KW-0472">Membrane</keyword>
<evidence type="ECO:0000256" key="1">
    <source>
        <dbReference type="SAM" id="Phobius"/>
    </source>
</evidence>
<feature type="transmembrane region" description="Helical" evidence="1">
    <location>
        <begin position="186"/>
        <end position="209"/>
    </location>
</feature>
<keyword evidence="1" id="KW-1133">Transmembrane helix</keyword>
<dbReference type="AlphaFoldDB" id="A0A0D2NG16"/>
<feature type="transmembrane region" description="Helical" evidence="1">
    <location>
        <begin position="229"/>
        <end position="253"/>
    </location>
</feature>
<dbReference type="EMBL" id="KN817640">
    <property type="protein sequence ID" value="KJA15601.1"/>
    <property type="molecule type" value="Genomic_DNA"/>
</dbReference>
<evidence type="ECO:0000313" key="3">
    <source>
        <dbReference type="Proteomes" id="UP000054270"/>
    </source>
</evidence>
<feature type="transmembrane region" description="Helical" evidence="1">
    <location>
        <begin position="259"/>
        <end position="279"/>
    </location>
</feature>
<evidence type="ECO:0000313" key="2">
    <source>
        <dbReference type="EMBL" id="KJA15601.1"/>
    </source>
</evidence>
<evidence type="ECO:0008006" key="4">
    <source>
        <dbReference type="Google" id="ProtNLM"/>
    </source>
</evidence>
<reference evidence="3" key="1">
    <citation type="submission" date="2014-04" db="EMBL/GenBank/DDBJ databases">
        <title>Evolutionary Origins and Diversification of the Mycorrhizal Mutualists.</title>
        <authorList>
            <consortium name="DOE Joint Genome Institute"/>
            <consortium name="Mycorrhizal Genomics Consortium"/>
            <person name="Kohler A."/>
            <person name="Kuo A."/>
            <person name="Nagy L.G."/>
            <person name="Floudas D."/>
            <person name="Copeland A."/>
            <person name="Barry K.W."/>
            <person name="Cichocki N."/>
            <person name="Veneault-Fourrey C."/>
            <person name="LaButti K."/>
            <person name="Lindquist E.A."/>
            <person name="Lipzen A."/>
            <person name="Lundell T."/>
            <person name="Morin E."/>
            <person name="Murat C."/>
            <person name="Riley R."/>
            <person name="Ohm R."/>
            <person name="Sun H."/>
            <person name="Tunlid A."/>
            <person name="Henrissat B."/>
            <person name="Grigoriev I.V."/>
            <person name="Hibbett D.S."/>
            <person name="Martin F."/>
        </authorList>
    </citation>
    <scope>NUCLEOTIDE SEQUENCE [LARGE SCALE GENOMIC DNA]</scope>
    <source>
        <strain evidence="3">FD-334 SS-4</strain>
    </source>
</reference>
<dbReference type="OMA" id="INEMAFI"/>
<name>A0A0D2NG16_HYPSF</name>
<dbReference type="OrthoDB" id="3267806at2759"/>
<organism evidence="2 3">
    <name type="scientific">Hypholoma sublateritium (strain FD-334 SS-4)</name>
    <dbReference type="NCBI Taxonomy" id="945553"/>
    <lineage>
        <taxon>Eukaryota</taxon>
        <taxon>Fungi</taxon>
        <taxon>Dikarya</taxon>
        <taxon>Basidiomycota</taxon>
        <taxon>Agaricomycotina</taxon>
        <taxon>Agaricomycetes</taxon>
        <taxon>Agaricomycetidae</taxon>
        <taxon>Agaricales</taxon>
        <taxon>Agaricineae</taxon>
        <taxon>Strophariaceae</taxon>
        <taxon>Hypholoma</taxon>
    </lineage>
</organism>